<evidence type="ECO:0000256" key="9">
    <source>
        <dbReference type="ARBA" id="ARBA00022833"/>
    </source>
</evidence>
<comment type="caution">
    <text evidence="17">The sequence shown here is derived from an EMBL/GenBank/DDBJ whole genome shotgun (WGS) entry which is preliminary data.</text>
</comment>
<dbReference type="InterPro" id="IPR006845">
    <property type="entry name" value="Pex_N"/>
</dbReference>
<keyword evidence="8" id="KW-0863">Zinc-finger</keyword>
<keyword evidence="11" id="KW-1133">Transmembrane helix</keyword>
<evidence type="ECO:0000256" key="8">
    <source>
        <dbReference type="ARBA" id="ARBA00022771"/>
    </source>
</evidence>
<dbReference type="AlphaFoldDB" id="A0A642V796"/>
<feature type="domain" description="Pex N-terminal" evidence="16">
    <location>
        <begin position="26"/>
        <end position="289"/>
    </location>
</feature>
<evidence type="ECO:0000256" key="6">
    <source>
        <dbReference type="ARBA" id="ARBA00022692"/>
    </source>
</evidence>
<gene>
    <name evidence="17" type="ORF">TRICI_002218</name>
</gene>
<dbReference type="InterPro" id="IPR017375">
    <property type="entry name" value="PEX12"/>
</dbReference>
<dbReference type="InterPro" id="IPR013083">
    <property type="entry name" value="Znf_RING/FYVE/PHD"/>
</dbReference>
<dbReference type="SUPFAM" id="SSF57850">
    <property type="entry name" value="RING/U-box"/>
    <property type="match status" value="1"/>
</dbReference>
<dbReference type="PIRSF" id="PIRSF038074">
    <property type="entry name" value="Peroxisome_assembly_p12"/>
    <property type="match status" value="1"/>
</dbReference>
<protein>
    <recommendedName>
        <fullName evidence="4">Peroxisome assembly protein 12</fullName>
    </recommendedName>
    <alternativeName>
        <fullName evidence="14">Peroxin-12</fullName>
    </alternativeName>
</protein>
<evidence type="ECO:0000256" key="2">
    <source>
        <dbReference type="ARBA" id="ARBA00004906"/>
    </source>
</evidence>
<dbReference type="GO" id="GO:0004842">
    <property type="term" value="F:ubiquitin-protein transferase activity"/>
    <property type="evidence" value="ECO:0007669"/>
    <property type="project" value="TreeGrafter"/>
</dbReference>
<evidence type="ECO:0000256" key="10">
    <source>
        <dbReference type="ARBA" id="ARBA00022927"/>
    </source>
</evidence>
<keyword evidence="10" id="KW-0653">Protein transport</keyword>
<dbReference type="GO" id="GO:1990429">
    <property type="term" value="C:peroxisomal importomer complex"/>
    <property type="evidence" value="ECO:0007669"/>
    <property type="project" value="TreeGrafter"/>
</dbReference>
<keyword evidence="7" id="KW-0479">Metal-binding</keyword>
<comment type="pathway">
    <text evidence="2">Protein modification; protein ubiquitination.</text>
</comment>
<keyword evidence="9" id="KW-0862">Zinc</keyword>
<evidence type="ECO:0000313" key="18">
    <source>
        <dbReference type="Proteomes" id="UP000761534"/>
    </source>
</evidence>
<evidence type="ECO:0000259" key="16">
    <source>
        <dbReference type="Pfam" id="PF04757"/>
    </source>
</evidence>
<dbReference type="Proteomes" id="UP000761534">
    <property type="component" value="Unassembled WGS sequence"/>
</dbReference>
<keyword evidence="5" id="KW-0813">Transport</keyword>
<keyword evidence="12" id="KW-0472">Membrane</keyword>
<dbReference type="VEuPathDB" id="FungiDB:TRICI_002218"/>
<dbReference type="GO" id="GO:0005778">
    <property type="term" value="C:peroxisomal membrane"/>
    <property type="evidence" value="ECO:0007669"/>
    <property type="project" value="UniProtKB-SubCell"/>
</dbReference>
<organism evidence="17 18">
    <name type="scientific">Trichomonascus ciferrii</name>
    <dbReference type="NCBI Taxonomy" id="44093"/>
    <lineage>
        <taxon>Eukaryota</taxon>
        <taxon>Fungi</taxon>
        <taxon>Dikarya</taxon>
        <taxon>Ascomycota</taxon>
        <taxon>Saccharomycotina</taxon>
        <taxon>Dipodascomycetes</taxon>
        <taxon>Dipodascales</taxon>
        <taxon>Trichomonascaceae</taxon>
        <taxon>Trichomonascus</taxon>
        <taxon>Trichomonascus ciferrii complex</taxon>
    </lineage>
</organism>
<evidence type="ECO:0000256" key="3">
    <source>
        <dbReference type="ARBA" id="ARBA00008704"/>
    </source>
</evidence>
<comment type="similarity">
    <text evidence="3">Belongs to the pex2/pex10/pex12 family.</text>
</comment>
<dbReference type="EMBL" id="SWFS01000153">
    <property type="protein sequence ID" value="KAA8915637.1"/>
    <property type="molecule type" value="Genomic_DNA"/>
</dbReference>
<evidence type="ECO:0000256" key="1">
    <source>
        <dbReference type="ARBA" id="ARBA00004585"/>
    </source>
</evidence>
<dbReference type="Gene3D" id="3.30.40.10">
    <property type="entry name" value="Zinc/RING finger domain, C3HC4 (zinc finger)"/>
    <property type="match status" value="1"/>
</dbReference>
<keyword evidence="18" id="KW-1185">Reference proteome</keyword>
<evidence type="ECO:0000256" key="7">
    <source>
        <dbReference type="ARBA" id="ARBA00022723"/>
    </source>
</evidence>
<evidence type="ECO:0000256" key="13">
    <source>
        <dbReference type="ARBA" id="ARBA00023140"/>
    </source>
</evidence>
<dbReference type="PANTHER" id="PTHR12888:SF0">
    <property type="entry name" value="PEROXISOME ASSEMBLY PROTEIN 12"/>
    <property type="match status" value="1"/>
</dbReference>
<dbReference type="PANTHER" id="PTHR12888">
    <property type="entry name" value="PEROXISOME ASSEMBLY PROTEIN 12 PEROXIN-12"/>
    <property type="match status" value="1"/>
</dbReference>
<evidence type="ECO:0000313" key="17">
    <source>
        <dbReference type="EMBL" id="KAA8915637.1"/>
    </source>
</evidence>
<dbReference type="Pfam" id="PF04757">
    <property type="entry name" value="Pex2_Pex12"/>
    <property type="match status" value="1"/>
</dbReference>
<evidence type="ECO:0000256" key="15">
    <source>
        <dbReference type="ARBA" id="ARBA00034505"/>
    </source>
</evidence>
<evidence type="ECO:0000256" key="4">
    <source>
        <dbReference type="ARBA" id="ARBA00018980"/>
    </source>
</evidence>
<accession>A0A642V796</accession>
<dbReference type="OrthoDB" id="107372at2759"/>
<evidence type="ECO:0000256" key="5">
    <source>
        <dbReference type="ARBA" id="ARBA00022448"/>
    </source>
</evidence>
<sequence length="400" mass="46190">MDYFSSLNASSLDPDIPTLFELLSAHQLNDLISPSIRYILTFYAQRNPQYLLRLANKYDELYAVLMGLVEYYHLKKWNSSFTEKFYGIKRSRVLNTPALRTRSAVPQMLEQEKRLTKRQVFGSLFFIIVLPYIKEKLDARYEHLKGRYMFRGIESERAAVYETGQLSDKLKFEFDRLLLRTYPTICMADSMVCLAFYLAFLFQKTTASSPADLILGTKFSRMSQFDYAREQQLAVTDSDDKTPFLQRMANKISTGQGLVEIKDMTLSGLSYALPTSMFLLKFLEWWYNSDFAHQMSKKSRGSDPEDDNLPVPSFDFSKHQAPLPNVTKKGLCPLCHSEITNPTVIATGIVFCYPCIYRHLENCDQETGGRCPVTGQRLLDCRYNQVSEEWEVGGLRRLML</sequence>
<dbReference type="GO" id="GO:0008270">
    <property type="term" value="F:zinc ion binding"/>
    <property type="evidence" value="ECO:0007669"/>
    <property type="project" value="UniProtKB-KW"/>
</dbReference>
<evidence type="ECO:0000256" key="14">
    <source>
        <dbReference type="ARBA" id="ARBA00029692"/>
    </source>
</evidence>
<evidence type="ECO:0000256" key="12">
    <source>
        <dbReference type="ARBA" id="ARBA00023136"/>
    </source>
</evidence>
<dbReference type="CDD" id="cd16451">
    <property type="entry name" value="mRING_PEX12"/>
    <property type="match status" value="1"/>
</dbReference>
<name>A0A642V796_9ASCO</name>
<dbReference type="GO" id="GO:0006513">
    <property type="term" value="P:protein monoubiquitination"/>
    <property type="evidence" value="ECO:0007669"/>
    <property type="project" value="TreeGrafter"/>
</dbReference>
<evidence type="ECO:0000256" key="11">
    <source>
        <dbReference type="ARBA" id="ARBA00022989"/>
    </source>
</evidence>
<reference evidence="17" key="1">
    <citation type="journal article" date="2019" name="G3 (Bethesda)">
        <title>Genome Assemblies of Two Rare Opportunistic Yeast Pathogens: Diutina rugosa (syn. Candida rugosa) and Trichomonascus ciferrii (syn. Candida ciferrii).</title>
        <authorList>
            <person name="Mixao V."/>
            <person name="Saus E."/>
            <person name="Hansen A.P."/>
            <person name="Lass-Florl C."/>
            <person name="Gabaldon T."/>
        </authorList>
    </citation>
    <scope>NUCLEOTIDE SEQUENCE</scope>
    <source>
        <strain evidence="17">CBS 4856</strain>
    </source>
</reference>
<dbReference type="GO" id="GO:0016562">
    <property type="term" value="P:protein import into peroxisome matrix, receptor recycling"/>
    <property type="evidence" value="ECO:0007669"/>
    <property type="project" value="UniProtKB-ARBA"/>
</dbReference>
<keyword evidence="13" id="KW-0576">Peroxisome</keyword>
<comment type="subcellular location">
    <subcellularLocation>
        <location evidence="1">Peroxisome membrane</location>
        <topology evidence="1">Multi-pass membrane protein</topology>
    </subcellularLocation>
</comment>
<keyword evidence="6" id="KW-0812">Transmembrane</keyword>
<proteinExistence type="inferred from homology"/>
<comment type="subunit">
    <text evidence="15">Component of the PEX2-PEX10-PEX12 retrotranslocation channel, composed of PEX2, PEX10 and PEX12.</text>
</comment>